<evidence type="ECO:0000256" key="4">
    <source>
        <dbReference type="ARBA" id="ARBA00022797"/>
    </source>
</evidence>
<feature type="active site" description="Proton acceptor" evidence="7">
    <location>
        <position position="357"/>
    </location>
</feature>
<dbReference type="Ensembl" id="ENSEBUT00000000461.1">
    <property type="protein sequence ID" value="ENSEBUP00000000173.1"/>
    <property type="gene ID" value="ENSEBUG00000000350.1"/>
</dbReference>
<keyword evidence="5 6" id="KW-0378">Hydrolase</keyword>
<dbReference type="GeneTree" id="ENSGT00390000002210"/>
<evidence type="ECO:0000256" key="2">
    <source>
        <dbReference type="ARBA" id="ARBA00004111"/>
    </source>
</evidence>
<dbReference type="PANTHER" id="PTHR21661">
    <property type="entry name" value="EPOXIDE HYDROLASE 1-RELATED"/>
    <property type="match status" value="1"/>
</dbReference>
<dbReference type="GO" id="GO:0033961">
    <property type="term" value="F:cis-stilbene-oxide hydrolase activity"/>
    <property type="evidence" value="ECO:0007669"/>
    <property type="project" value="UniProtKB-UniRule"/>
</dbReference>
<comment type="function">
    <text evidence="6">Biotransformation enzyme that catalyzes the hydrolysis of arene and aliphatic epoxides to less reactive and more water soluble dihydrodiols by the trans addition of water.</text>
</comment>
<evidence type="ECO:0000313" key="9">
    <source>
        <dbReference type="Ensembl" id="ENSEBUP00000000173.1"/>
    </source>
</evidence>
<reference evidence="9" key="2">
    <citation type="submission" date="2025-09" db="UniProtKB">
        <authorList>
            <consortium name="Ensembl"/>
        </authorList>
    </citation>
    <scope>IDENTIFICATION</scope>
</reference>
<evidence type="ECO:0000256" key="7">
    <source>
        <dbReference type="PIRSR" id="PIRSR001112-1"/>
    </source>
</evidence>
<dbReference type="Pfam" id="PF06441">
    <property type="entry name" value="EHN"/>
    <property type="match status" value="1"/>
</dbReference>
<dbReference type="AlphaFoldDB" id="A0A8C4NBQ6"/>
<dbReference type="InterPro" id="IPR000639">
    <property type="entry name" value="Epox_hydrolase-like"/>
</dbReference>
<dbReference type="EC" id="3.3.2.9" evidence="6"/>
<dbReference type="PIRSF" id="PIRSF001112">
    <property type="entry name" value="Epoxide_hydrolase"/>
    <property type="match status" value="1"/>
</dbReference>
<dbReference type="Gene3D" id="3.40.50.1820">
    <property type="entry name" value="alpha/beta hydrolase"/>
    <property type="match status" value="1"/>
</dbReference>
<dbReference type="OMA" id="YSAMMVT"/>
<proteinExistence type="inferred from homology"/>
<dbReference type="GO" id="GO:0005789">
    <property type="term" value="C:endoplasmic reticulum membrane"/>
    <property type="evidence" value="ECO:0007669"/>
    <property type="project" value="UniProtKB-SubCell"/>
</dbReference>
<dbReference type="PRINTS" id="PR00412">
    <property type="entry name" value="EPOXHYDRLASE"/>
</dbReference>
<dbReference type="PANTHER" id="PTHR21661:SF35">
    <property type="entry name" value="EPOXIDE HYDROLASE"/>
    <property type="match status" value="1"/>
</dbReference>
<protein>
    <recommendedName>
        <fullName evidence="6">Epoxide hydrolase</fullName>
        <ecNumber evidence="6">3.3.2.9</ecNumber>
    </recommendedName>
</protein>
<evidence type="ECO:0000256" key="3">
    <source>
        <dbReference type="ARBA" id="ARBA00010088"/>
    </source>
</evidence>
<keyword evidence="6" id="KW-0256">Endoplasmic reticulum</keyword>
<feature type="active site" description="Nucleophile" evidence="7">
    <location>
        <position position="174"/>
    </location>
</feature>
<evidence type="ECO:0000256" key="6">
    <source>
        <dbReference type="PIRNR" id="PIRNR001112"/>
    </source>
</evidence>
<sequence>KTNRPLGTIDLHGRLDQTRLSEPLEDSRFHYGFNITFLKTILHYWRHDYDWKKQVEELNKYPHFKTSIEGLDVHFVHVKPTQPASQCHIRPLLMVHGWPGSFFEFYKIIPLLTTPRQGRDNRMEAFEVICPSIPGYGFSDAPQKRGFNTANAARVFYKLMTRLGHSKFYVQGGDWGAVIGQNIAQMVPGHVYGLHLNFFNNQQGIRPWLSLLLGQYLPSLFGLTRIDVQRLFPFMPNFRTMFCESGYMHIQATKPDTAALKVSYKSSSWLYLCRKFTLEDLITNVMIYWITNSITSSMRMYKETLGKGLNVPGIDVPVTVPTGLTVFPNEIVYAPKAWLKSHFHNIVSYSYQPRGGHFAAFEEPVLLAEDVWKFVRKAEAVPSFH</sequence>
<feature type="active site" description="Proton donor" evidence="7">
    <location>
        <position position="301"/>
    </location>
</feature>
<organism evidence="9 10">
    <name type="scientific">Eptatretus burgeri</name>
    <name type="common">Inshore hagfish</name>
    <dbReference type="NCBI Taxonomy" id="7764"/>
    <lineage>
        <taxon>Eukaryota</taxon>
        <taxon>Metazoa</taxon>
        <taxon>Chordata</taxon>
        <taxon>Craniata</taxon>
        <taxon>Vertebrata</taxon>
        <taxon>Cyclostomata</taxon>
        <taxon>Myxini</taxon>
        <taxon>Myxiniformes</taxon>
        <taxon>Myxinidae</taxon>
        <taxon>Eptatretinae</taxon>
        <taxon>Eptatretus</taxon>
    </lineage>
</organism>
<comment type="catalytic activity">
    <reaction evidence="6">
        <text>cis-stilbene oxide + H2O = (1R,2R)-hydrobenzoin</text>
        <dbReference type="Rhea" id="RHEA:23900"/>
        <dbReference type="ChEBI" id="CHEBI:15377"/>
        <dbReference type="ChEBI" id="CHEBI:50004"/>
        <dbReference type="ChEBI" id="CHEBI:50014"/>
        <dbReference type="EC" id="3.3.2.9"/>
    </reaction>
</comment>
<keyword evidence="4 6" id="KW-0058">Aromatic hydrocarbons catabolism</keyword>
<dbReference type="SUPFAM" id="SSF53474">
    <property type="entry name" value="alpha/beta-Hydrolases"/>
    <property type="match status" value="1"/>
</dbReference>
<keyword evidence="10" id="KW-1185">Reference proteome</keyword>
<reference evidence="9" key="1">
    <citation type="submission" date="2025-08" db="UniProtKB">
        <authorList>
            <consortium name="Ensembl"/>
        </authorList>
    </citation>
    <scope>IDENTIFICATION</scope>
</reference>
<dbReference type="GO" id="GO:0097176">
    <property type="term" value="P:epoxide metabolic process"/>
    <property type="evidence" value="ECO:0007669"/>
    <property type="project" value="TreeGrafter"/>
</dbReference>
<dbReference type="Proteomes" id="UP000694388">
    <property type="component" value="Unplaced"/>
</dbReference>
<keyword evidence="6" id="KW-0472">Membrane</keyword>
<comment type="subcellular location">
    <subcellularLocation>
        <location evidence="6">Endoplasmic reticulum membrane</location>
    </subcellularLocation>
    <subcellularLocation>
        <location evidence="2">Microsome membrane</location>
        <topology evidence="2">Single-pass membrane protein</topology>
    </subcellularLocation>
</comment>
<evidence type="ECO:0000256" key="5">
    <source>
        <dbReference type="ARBA" id="ARBA00022801"/>
    </source>
</evidence>
<evidence type="ECO:0000313" key="10">
    <source>
        <dbReference type="Proteomes" id="UP000694388"/>
    </source>
</evidence>
<dbReference type="InterPro" id="IPR016292">
    <property type="entry name" value="Epoxide_hydrolase"/>
</dbReference>
<name>A0A8C4NBQ6_EPTBU</name>
<evidence type="ECO:0000256" key="1">
    <source>
        <dbReference type="ARBA" id="ARBA00000221"/>
    </source>
</evidence>
<dbReference type="InterPro" id="IPR010497">
    <property type="entry name" value="Epoxide_hydro_N"/>
</dbReference>
<accession>A0A8C4NBQ6</accession>
<feature type="domain" description="Epoxide hydrolase N-terminal" evidence="8">
    <location>
        <begin position="10"/>
        <end position="105"/>
    </location>
</feature>
<comment type="catalytic activity">
    <reaction evidence="1 6">
        <text>1-(4-methoxyphenyl)-N-methyl-N-[(3-methyloxetan-3-yl)methyl]methanamine + H2O = 2-{[(4-methoxybenzyl)(methyl)amino]methyl}-2-methylpropane-1,3-diol</text>
        <dbReference type="Rhea" id="RHEA:55764"/>
        <dbReference type="ChEBI" id="CHEBI:15377"/>
        <dbReference type="ChEBI" id="CHEBI:139161"/>
        <dbReference type="ChEBI" id="CHEBI:139164"/>
        <dbReference type="EC" id="3.3.2.9"/>
    </reaction>
</comment>
<evidence type="ECO:0000259" key="8">
    <source>
        <dbReference type="Pfam" id="PF06441"/>
    </source>
</evidence>
<comment type="similarity">
    <text evidence="3 6">Belongs to the peptidase S33 family.</text>
</comment>
<dbReference type="InterPro" id="IPR029058">
    <property type="entry name" value="AB_hydrolase_fold"/>
</dbReference>